<dbReference type="GO" id="GO:0042048">
    <property type="term" value="P:olfactory behavior"/>
    <property type="evidence" value="ECO:0007669"/>
    <property type="project" value="TreeGrafter"/>
</dbReference>
<feature type="chain" id="PRO_5027715030" evidence="1">
    <location>
        <begin position="27"/>
        <end position="147"/>
    </location>
</feature>
<dbReference type="CDD" id="cd23992">
    <property type="entry name" value="PBP_GOBP"/>
    <property type="match status" value="1"/>
</dbReference>
<evidence type="ECO:0000313" key="3">
    <source>
        <dbReference type="RefSeq" id="XP_014482185.1"/>
    </source>
</evidence>
<name>A0A6P3XUI5_DINQU</name>
<dbReference type="RefSeq" id="XP_014482185.1">
    <property type="nucleotide sequence ID" value="XM_014626699.1"/>
</dbReference>
<gene>
    <name evidence="3" type="primary">LOC106748310</name>
</gene>
<proteinExistence type="predicted"/>
<dbReference type="GO" id="GO:0035275">
    <property type="term" value="F:dibutyl phthalate binding"/>
    <property type="evidence" value="ECO:0007669"/>
    <property type="project" value="TreeGrafter"/>
</dbReference>
<reference evidence="3" key="1">
    <citation type="submission" date="2025-08" db="UniProtKB">
        <authorList>
            <consortium name="RefSeq"/>
        </authorList>
    </citation>
    <scope>IDENTIFICATION</scope>
</reference>
<dbReference type="PANTHER" id="PTHR21364">
    <property type="entry name" value="GENERAL ODORANT-BINDING PROTEIN 19A"/>
    <property type="match status" value="1"/>
</dbReference>
<feature type="signal peptide" evidence="1">
    <location>
        <begin position="1"/>
        <end position="26"/>
    </location>
</feature>
<sequence length="147" mass="16084">MPGETCGRALICALVIALVAVDQANAVMSMEQIQKTAATIRNTCAGKVSADIDVVLGIQKGEYPDDPKLKCYTLCVMKTMRSFKNGRVDDGMMTKQVDMMMPADLAGFLKESIGVCASEPPTGDDCETTFNFVKCMYRTDSEHFFFP</sequence>
<organism evidence="2 3">
    <name type="scientific">Dinoponera quadriceps</name>
    <name type="common">South American ant</name>
    <dbReference type="NCBI Taxonomy" id="609295"/>
    <lineage>
        <taxon>Eukaryota</taxon>
        <taxon>Metazoa</taxon>
        <taxon>Ecdysozoa</taxon>
        <taxon>Arthropoda</taxon>
        <taxon>Hexapoda</taxon>
        <taxon>Insecta</taxon>
        <taxon>Pterygota</taxon>
        <taxon>Neoptera</taxon>
        <taxon>Endopterygota</taxon>
        <taxon>Hymenoptera</taxon>
        <taxon>Apocrita</taxon>
        <taxon>Aculeata</taxon>
        <taxon>Formicoidea</taxon>
        <taxon>Formicidae</taxon>
        <taxon>Ponerinae</taxon>
        <taxon>Ponerini</taxon>
        <taxon>Dinoponera</taxon>
    </lineage>
</organism>
<dbReference type="OrthoDB" id="6610259at2759"/>
<dbReference type="GeneID" id="106748310"/>
<dbReference type="PANTHER" id="PTHR21364:SF2">
    <property type="entry name" value="GENERAL ODORANT-BINDING PROTEIN 19A"/>
    <property type="match status" value="1"/>
</dbReference>
<dbReference type="GO" id="GO:0005549">
    <property type="term" value="F:odorant binding"/>
    <property type="evidence" value="ECO:0007669"/>
    <property type="project" value="InterPro"/>
</dbReference>
<dbReference type="InterPro" id="IPR036728">
    <property type="entry name" value="PBP_GOBP_sf"/>
</dbReference>
<dbReference type="AlphaFoldDB" id="A0A6P3XUI5"/>
<dbReference type="KEGG" id="dqu:106748310"/>
<dbReference type="GO" id="GO:0005576">
    <property type="term" value="C:extracellular region"/>
    <property type="evidence" value="ECO:0007669"/>
    <property type="project" value="TreeGrafter"/>
</dbReference>
<dbReference type="CTD" id="100164362"/>
<accession>A0A6P3XUI5</accession>
<keyword evidence="2" id="KW-1185">Reference proteome</keyword>
<evidence type="ECO:0000313" key="2">
    <source>
        <dbReference type="Proteomes" id="UP000515204"/>
    </source>
</evidence>
<dbReference type="Proteomes" id="UP000515204">
    <property type="component" value="Unplaced"/>
</dbReference>
<evidence type="ECO:0000256" key="1">
    <source>
        <dbReference type="SAM" id="SignalP"/>
    </source>
</evidence>
<dbReference type="SMART" id="SM00708">
    <property type="entry name" value="PhBP"/>
    <property type="match status" value="1"/>
</dbReference>
<dbReference type="InterPro" id="IPR006170">
    <property type="entry name" value="PBP/GOBP"/>
</dbReference>
<keyword evidence="1" id="KW-0732">Signal</keyword>
<dbReference type="Pfam" id="PF01395">
    <property type="entry name" value="PBP_GOBP"/>
    <property type="match status" value="1"/>
</dbReference>
<dbReference type="GO" id="GO:0007608">
    <property type="term" value="P:sensory perception of smell"/>
    <property type="evidence" value="ECO:0007669"/>
    <property type="project" value="TreeGrafter"/>
</dbReference>
<protein>
    <submittedName>
        <fullName evidence="3">General odorant-binding protein 72</fullName>
    </submittedName>
</protein>
<dbReference type="SUPFAM" id="SSF47565">
    <property type="entry name" value="Insect pheromone/odorant-binding proteins"/>
    <property type="match status" value="1"/>
</dbReference>
<dbReference type="Gene3D" id="1.10.238.20">
    <property type="entry name" value="Pheromone/general odorant binding protein domain"/>
    <property type="match status" value="1"/>
</dbReference>